<gene>
    <name evidence="1" type="ORF">GCM10011343_15730</name>
</gene>
<evidence type="ECO:0000313" key="1">
    <source>
        <dbReference type="EMBL" id="GGD26354.1"/>
    </source>
</evidence>
<dbReference type="AlphaFoldDB" id="A0A916Y0Y0"/>
<reference evidence="1" key="1">
    <citation type="journal article" date="2014" name="Int. J. Syst. Evol. Microbiol.">
        <title>Complete genome sequence of Corynebacterium casei LMG S-19264T (=DSM 44701T), isolated from a smear-ripened cheese.</title>
        <authorList>
            <consortium name="US DOE Joint Genome Institute (JGI-PGF)"/>
            <person name="Walter F."/>
            <person name="Albersmeier A."/>
            <person name="Kalinowski J."/>
            <person name="Ruckert C."/>
        </authorList>
    </citation>
    <scope>NUCLEOTIDE SEQUENCE</scope>
    <source>
        <strain evidence="1">CGMCC 1.12506</strain>
    </source>
</reference>
<dbReference type="RefSeq" id="WP_188362011.1">
    <property type="nucleotide sequence ID" value="NZ_BMFG01000005.1"/>
</dbReference>
<accession>A0A916Y0Y0</accession>
<dbReference type="Proteomes" id="UP000625735">
    <property type="component" value="Unassembled WGS sequence"/>
</dbReference>
<evidence type="ECO:0000313" key="2">
    <source>
        <dbReference type="Proteomes" id="UP000625735"/>
    </source>
</evidence>
<dbReference type="EMBL" id="BMFG01000005">
    <property type="protein sequence ID" value="GGD26354.1"/>
    <property type="molecule type" value="Genomic_DNA"/>
</dbReference>
<sequence>MKNCITLLLIVISYCSYGQTYETLKNVKLPDNIILTKKVTVPCSQPVNKGDKVVSETEYKHTVDGKTTTKTIIKEDVISTDGETTDVDKEIKVKVKSIKDGKANIYVDEKDNSIIHVNYWLNPTNKLLKNTEIEYIIRSYDCEGVLKEKKIKAKLETDKNFLLKKYIKLDNEDFTKHSDTIIKVFKSDATTVDYYLVNTYDRKVDYTFQLANRKTIAVKYTSVVLGAITIPIKYRPGQEKNDIKVKEDFSADFNAGIFAGWTVGKQKVNYQRGVGFKDNVSFWSATIGPFFSIGTTSLNKNNTTIGDTPITTEDTQNIGTVSTGLGLIKNVYNFQFGVFYGWDIGVGRDSNDWNYDGKPWWGFGIGYSLTGFWKK</sequence>
<name>A0A916Y0Y0_9FLAO</name>
<protein>
    <submittedName>
        <fullName evidence="1">Uncharacterized protein</fullName>
    </submittedName>
</protein>
<comment type="caution">
    <text evidence="1">The sequence shown here is derived from an EMBL/GenBank/DDBJ whole genome shotgun (WGS) entry which is preliminary data.</text>
</comment>
<organism evidence="1 2">
    <name type="scientific">Flavobacterium orientale</name>
    <dbReference type="NCBI Taxonomy" id="1756020"/>
    <lineage>
        <taxon>Bacteria</taxon>
        <taxon>Pseudomonadati</taxon>
        <taxon>Bacteroidota</taxon>
        <taxon>Flavobacteriia</taxon>
        <taxon>Flavobacteriales</taxon>
        <taxon>Flavobacteriaceae</taxon>
        <taxon>Flavobacterium</taxon>
    </lineage>
</organism>
<keyword evidence="2" id="KW-1185">Reference proteome</keyword>
<reference evidence="1" key="2">
    <citation type="submission" date="2020-09" db="EMBL/GenBank/DDBJ databases">
        <authorList>
            <person name="Sun Q."/>
            <person name="Zhou Y."/>
        </authorList>
    </citation>
    <scope>NUCLEOTIDE SEQUENCE</scope>
    <source>
        <strain evidence="1">CGMCC 1.12506</strain>
    </source>
</reference>
<proteinExistence type="predicted"/>